<evidence type="ECO:0000313" key="3">
    <source>
        <dbReference type="EMBL" id="KAK9299593.1"/>
    </source>
</evidence>
<dbReference type="InterPro" id="IPR012934">
    <property type="entry name" value="Znf_AD"/>
</dbReference>
<evidence type="ECO:0000259" key="2">
    <source>
        <dbReference type="PROSITE" id="PS51915"/>
    </source>
</evidence>
<dbReference type="GO" id="GO:0008270">
    <property type="term" value="F:zinc ion binding"/>
    <property type="evidence" value="ECO:0007669"/>
    <property type="project" value="UniProtKB-UniRule"/>
</dbReference>
<dbReference type="PROSITE" id="PS00028">
    <property type="entry name" value="ZINC_FINGER_C2H2_1"/>
    <property type="match status" value="1"/>
</dbReference>
<feature type="binding site" evidence="1">
    <location>
        <position position="53"/>
    </location>
    <ligand>
        <name>Zn(2+)</name>
        <dbReference type="ChEBI" id="CHEBI:29105"/>
    </ligand>
</feature>
<feature type="binding site" evidence="1">
    <location>
        <position position="56"/>
    </location>
    <ligand>
        <name>Zn(2+)</name>
        <dbReference type="ChEBI" id="CHEBI:29105"/>
    </ligand>
</feature>
<dbReference type="InterPro" id="IPR013087">
    <property type="entry name" value="Znf_C2H2_type"/>
</dbReference>
<feature type="binding site" evidence="1">
    <location>
        <position position="10"/>
    </location>
    <ligand>
        <name>Zn(2+)</name>
        <dbReference type="ChEBI" id="CHEBI:29105"/>
    </ligand>
</feature>
<keyword evidence="1" id="KW-0479">Metal-binding</keyword>
<keyword evidence="4" id="KW-1185">Reference proteome</keyword>
<evidence type="ECO:0000256" key="1">
    <source>
        <dbReference type="PROSITE-ProRule" id="PRU01263"/>
    </source>
</evidence>
<reference evidence="3 4" key="1">
    <citation type="submission" date="2024-05" db="EMBL/GenBank/DDBJ databases">
        <title>The nuclear and mitochondrial genome assemblies of Tetragonisca angustula (Apidae: Meliponini), a tiny yet remarkable pollinator in the Neotropics.</title>
        <authorList>
            <person name="Ferrari R."/>
            <person name="Ricardo P.C."/>
            <person name="Dias F.C."/>
            <person name="Araujo N.S."/>
            <person name="Soares D.O."/>
            <person name="Zhou Q.-S."/>
            <person name="Zhu C.-D."/>
            <person name="Coutinho L."/>
            <person name="Airas M.C."/>
            <person name="Batista T.M."/>
        </authorList>
    </citation>
    <scope>NUCLEOTIDE SEQUENCE [LARGE SCALE GENOMIC DNA]</scope>
    <source>
        <strain evidence="3">ASF017062</strain>
        <tissue evidence="3">Abdomen</tissue>
    </source>
</reference>
<name>A0AAW0ZSB8_9HYME</name>
<dbReference type="GO" id="GO:0005634">
    <property type="term" value="C:nucleus"/>
    <property type="evidence" value="ECO:0007669"/>
    <property type="project" value="InterPro"/>
</dbReference>
<keyword evidence="1" id="KW-0863">Zinc-finger</keyword>
<accession>A0AAW0ZSB8</accession>
<dbReference type="AlphaFoldDB" id="A0AAW0ZSB8"/>
<proteinExistence type="predicted"/>
<dbReference type="Gene3D" id="3.40.1800.20">
    <property type="match status" value="1"/>
</dbReference>
<comment type="caution">
    <text evidence="3">The sequence shown here is derived from an EMBL/GenBank/DDBJ whole genome shotgun (WGS) entry which is preliminary data.</text>
</comment>
<feature type="domain" description="ZAD" evidence="2">
    <location>
        <begin position="8"/>
        <end position="80"/>
    </location>
</feature>
<keyword evidence="1" id="KW-0862">Zinc</keyword>
<feature type="binding site" evidence="1">
    <location>
        <position position="13"/>
    </location>
    <ligand>
        <name>Zn(2+)</name>
        <dbReference type="ChEBI" id="CHEBI:29105"/>
    </ligand>
</feature>
<organism evidence="3 4">
    <name type="scientific">Tetragonisca angustula</name>
    <dbReference type="NCBI Taxonomy" id="166442"/>
    <lineage>
        <taxon>Eukaryota</taxon>
        <taxon>Metazoa</taxon>
        <taxon>Ecdysozoa</taxon>
        <taxon>Arthropoda</taxon>
        <taxon>Hexapoda</taxon>
        <taxon>Insecta</taxon>
        <taxon>Pterygota</taxon>
        <taxon>Neoptera</taxon>
        <taxon>Endopterygota</taxon>
        <taxon>Hymenoptera</taxon>
        <taxon>Apocrita</taxon>
        <taxon>Aculeata</taxon>
        <taxon>Apoidea</taxon>
        <taxon>Anthophila</taxon>
        <taxon>Apidae</taxon>
        <taxon>Tetragonisca</taxon>
    </lineage>
</organism>
<dbReference type="EMBL" id="JAWNGG020000146">
    <property type="protein sequence ID" value="KAK9299593.1"/>
    <property type="molecule type" value="Genomic_DNA"/>
</dbReference>
<dbReference type="PROSITE" id="PS51915">
    <property type="entry name" value="ZAD"/>
    <property type="match status" value="1"/>
</dbReference>
<sequence length="566" mass="65307">METLESSRVCRLCGKQSGISINIFDKNENHVKKINAILPIMVHEMDLLPKHMCHRCSYKLEEFHKFYVDCLKTDASLKSQLSWMRKEDSKERVDVPMVHIENIKIKVEPPDYDLYDINPIVDDDEYISSMSSVTYPVNSVQSNNIPERITYTTYARCGCYCDKADQSNEAVPTSYENKMSRCSRINDTKPDNDDRGNASRAVQGNLLAHQTLKERSNLIRLTNEAEDSRRCTFSNLDLPEDKSGIVKKETSRDMIVHNLRPRKSSVDYVGIRKRRSARSSLNVKSKSTIVEKKMPTSAEFDVTQIKIEKLDFEGRILRPRKGTINYRGPIRKYCRSTNKNQRLQTDQHLADIMKVRNVANTLKLPSKKVPKPMKNKIKLRDIKEEQLSDLENLVLDESVSAAMLSLTDQIDALPSNYDINVQNDRFNCNTLNRTEQHTDNISIAKWKPLRYLPKGKLKSRKIGSNQIEGMNYSWKYLRSQDICLRNGKIRRPDSTHTSVRKLRRSLRNLMARNKTSDTTLMKAIGSTVTTKMSTAMKVLDMKHYCEECNTSFANKELFKLHACYGH</sequence>
<dbReference type="Pfam" id="PF07776">
    <property type="entry name" value="zf-AD"/>
    <property type="match status" value="1"/>
</dbReference>
<gene>
    <name evidence="3" type="ORF">QLX08_007406</name>
</gene>
<protein>
    <recommendedName>
        <fullName evidence="2">ZAD domain-containing protein</fullName>
    </recommendedName>
</protein>
<evidence type="ECO:0000313" key="4">
    <source>
        <dbReference type="Proteomes" id="UP001432146"/>
    </source>
</evidence>
<dbReference type="Proteomes" id="UP001432146">
    <property type="component" value="Unassembled WGS sequence"/>
</dbReference>
<dbReference type="SMART" id="SM00868">
    <property type="entry name" value="zf-AD"/>
    <property type="match status" value="1"/>
</dbReference>
<dbReference type="SUPFAM" id="SSF57716">
    <property type="entry name" value="Glucocorticoid receptor-like (DNA-binding domain)"/>
    <property type="match status" value="1"/>
</dbReference>